<organism evidence="3 4">
    <name type="scientific">OM182 bacterium MED-G28</name>
    <dbReference type="NCBI Taxonomy" id="1986256"/>
    <lineage>
        <taxon>Bacteria</taxon>
        <taxon>Pseudomonadati</taxon>
        <taxon>Pseudomonadota</taxon>
        <taxon>Gammaproteobacteria</taxon>
        <taxon>OMG group</taxon>
        <taxon>OM182 clade</taxon>
    </lineage>
</organism>
<dbReference type="EMBL" id="NTJZ01000006">
    <property type="protein sequence ID" value="PDH33784.1"/>
    <property type="molecule type" value="Genomic_DNA"/>
</dbReference>
<evidence type="ECO:0000313" key="3">
    <source>
        <dbReference type="EMBL" id="PDH33784.1"/>
    </source>
</evidence>
<dbReference type="SUPFAM" id="SSF53756">
    <property type="entry name" value="UDP-Glycosyltransferase/glycogen phosphorylase"/>
    <property type="match status" value="1"/>
</dbReference>
<proteinExistence type="predicted"/>
<keyword evidence="1 3" id="KW-0808">Transferase</keyword>
<sequence>MTDLSIYFAYPGDLATLSGGYHYDRRLIDELRKSAVKVNTLPLPFHSTLQDEANQSAHNTIHQLLGELPEQSVVMIDGLAFGTMDELAIKHAQRLRLVALCHHPLALETGIDASQRKALMISEQRALACACATVVTSAHTRQILIDQYGVSAGKILVALPGTDSTAFATCDGNPVRFLTIGSLTQRKAHDILINSLAQLEALPWQARFVGSSDFEPVWARNLQTRVNSLGLSQRICFAGTVGNPQLEYQQADVFVLPSRFEGYGMVFAEALAAGLPIIAARAGAVPDVVPKTAGLLVSPDNTEALTKALRQILTNGSLRRRLQTGARQAAATLPSWVDCATLVANKLKEVATS</sequence>
<dbReference type="Pfam" id="PF00534">
    <property type="entry name" value="Glycos_transf_1"/>
    <property type="match status" value="1"/>
</dbReference>
<dbReference type="Proteomes" id="UP000219329">
    <property type="component" value="Unassembled WGS sequence"/>
</dbReference>
<accession>A0A2A5WBV8</accession>
<evidence type="ECO:0000313" key="4">
    <source>
        <dbReference type="Proteomes" id="UP000219329"/>
    </source>
</evidence>
<comment type="caution">
    <text evidence="3">The sequence shown here is derived from an EMBL/GenBank/DDBJ whole genome shotgun (WGS) entry which is preliminary data.</text>
</comment>
<dbReference type="Gene3D" id="3.40.50.2000">
    <property type="entry name" value="Glycogen Phosphorylase B"/>
    <property type="match status" value="2"/>
</dbReference>
<gene>
    <name evidence="3" type="ORF">CNF02_07075</name>
</gene>
<reference evidence="3 4" key="1">
    <citation type="submission" date="2017-08" db="EMBL/GenBank/DDBJ databases">
        <title>Fine stratification of microbial communities through a metagenomic profile of the photic zone.</title>
        <authorList>
            <person name="Haro-Moreno J.M."/>
            <person name="Lopez-Perez M."/>
            <person name="De La Torre J."/>
            <person name="Picazo A."/>
            <person name="Camacho A."/>
            <person name="Rodriguez-Valera F."/>
        </authorList>
    </citation>
    <scope>NUCLEOTIDE SEQUENCE [LARGE SCALE GENOMIC DNA]</scope>
    <source>
        <strain evidence="3">MED-G28</strain>
    </source>
</reference>
<evidence type="ECO:0000256" key="1">
    <source>
        <dbReference type="ARBA" id="ARBA00022679"/>
    </source>
</evidence>
<dbReference type="GO" id="GO:0016757">
    <property type="term" value="F:glycosyltransferase activity"/>
    <property type="evidence" value="ECO:0007669"/>
    <property type="project" value="InterPro"/>
</dbReference>
<protein>
    <submittedName>
        <fullName evidence="3">Glycosyl transferase</fullName>
    </submittedName>
</protein>
<dbReference type="PANTHER" id="PTHR46401:SF2">
    <property type="entry name" value="GLYCOSYLTRANSFERASE WBBK-RELATED"/>
    <property type="match status" value="1"/>
</dbReference>
<dbReference type="GO" id="GO:0009103">
    <property type="term" value="P:lipopolysaccharide biosynthetic process"/>
    <property type="evidence" value="ECO:0007669"/>
    <property type="project" value="TreeGrafter"/>
</dbReference>
<dbReference type="InterPro" id="IPR001296">
    <property type="entry name" value="Glyco_trans_1"/>
</dbReference>
<dbReference type="PANTHER" id="PTHR46401">
    <property type="entry name" value="GLYCOSYLTRANSFERASE WBBK-RELATED"/>
    <property type="match status" value="1"/>
</dbReference>
<name>A0A2A5WBV8_9GAMM</name>
<feature type="domain" description="Glycosyl transferase family 1" evidence="2">
    <location>
        <begin position="173"/>
        <end position="328"/>
    </location>
</feature>
<dbReference type="AlphaFoldDB" id="A0A2A5WBV8"/>
<evidence type="ECO:0000259" key="2">
    <source>
        <dbReference type="Pfam" id="PF00534"/>
    </source>
</evidence>
<dbReference type="CDD" id="cd03801">
    <property type="entry name" value="GT4_PimA-like"/>
    <property type="match status" value="1"/>
</dbReference>